<dbReference type="AlphaFoldDB" id="A0A1G6QV83"/>
<reference evidence="2" key="1">
    <citation type="submission" date="2016-10" db="EMBL/GenBank/DDBJ databases">
        <authorList>
            <person name="Varghese N."/>
            <person name="Submissions S."/>
        </authorList>
    </citation>
    <scope>NUCLEOTIDE SEQUENCE [LARGE SCALE GENOMIC DNA]</scope>
    <source>
        <strain evidence="2">DSM 26382</strain>
    </source>
</reference>
<evidence type="ECO:0000313" key="1">
    <source>
        <dbReference type="EMBL" id="SDC96163.1"/>
    </source>
</evidence>
<evidence type="ECO:0000313" key="2">
    <source>
        <dbReference type="Proteomes" id="UP000199467"/>
    </source>
</evidence>
<name>A0A1G6QV83_9GAMM</name>
<organism evidence="1 2">
    <name type="scientific">Ectopseudomonas chengduensis</name>
    <dbReference type="NCBI Taxonomy" id="489632"/>
    <lineage>
        <taxon>Bacteria</taxon>
        <taxon>Pseudomonadati</taxon>
        <taxon>Pseudomonadota</taxon>
        <taxon>Gammaproteobacteria</taxon>
        <taxon>Pseudomonadales</taxon>
        <taxon>Pseudomonadaceae</taxon>
        <taxon>Ectopseudomonas</taxon>
    </lineage>
</organism>
<dbReference type="Proteomes" id="UP000199467">
    <property type="component" value="Unassembled WGS sequence"/>
</dbReference>
<dbReference type="EMBL" id="FMZQ01000008">
    <property type="protein sequence ID" value="SDC96163.1"/>
    <property type="molecule type" value="Genomic_DNA"/>
</dbReference>
<dbReference type="RefSeq" id="WP_017676659.1">
    <property type="nucleotide sequence ID" value="NZ_FMZQ01000008.1"/>
</dbReference>
<dbReference type="InterPro" id="IPR021245">
    <property type="entry name" value="DUF2790"/>
</dbReference>
<protein>
    <submittedName>
        <fullName evidence="1">Uncharacterized protein</fullName>
    </submittedName>
</protein>
<accession>A0A1G6QV83</accession>
<gene>
    <name evidence="1" type="ORF">SAMN05216576_108216</name>
</gene>
<dbReference type="Pfam" id="PF10976">
    <property type="entry name" value="DUF2790"/>
    <property type="match status" value="1"/>
</dbReference>
<keyword evidence="2" id="KW-1185">Reference proteome</keyword>
<dbReference type="Gene3D" id="2.30.140.50">
    <property type="entry name" value="Protein of unknown function DUF2790"/>
    <property type="match status" value="1"/>
</dbReference>
<proteinExistence type="predicted"/>
<sequence>MISKHAKNLANILITSLVLVLSGNALAESPATTYKYGLKLDVAKVLSISKPKTHTCKPVDHLMKYIDSAGNIQTLKFKALSDACSKGH</sequence>